<evidence type="ECO:0000313" key="1">
    <source>
        <dbReference type="EMBL" id="MPN25320.1"/>
    </source>
</evidence>
<name>A0A645GGQ2_9ZZZZ</name>
<proteinExistence type="predicted"/>
<sequence>MENDGVIYTIHGKGCYINDNAFSNNKIKENAINDVIYAIKTAIPKGVEKEDVLKIVNDIFNLG</sequence>
<protein>
    <submittedName>
        <fullName evidence="1">Uncharacterized protein</fullName>
    </submittedName>
</protein>
<accession>A0A645GGQ2</accession>
<gene>
    <name evidence="1" type="ORF">SDC9_172728</name>
</gene>
<comment type="caution">
    <text evidence="1">The sequence shown here is derived from an EMBL/GenBank/DDBJ whole genome shotgun (WGS) entry which is preliminary data.</text>
</comment>
<dbReference type="AlphaFoldDB" id="A0A645GGQ2"/>
<organism evidence="1">
    <name type="scientific">bioreactor metagenome</name>
    <dbReference type="NCBI Taxonomy" id="1076179"/>
    <lineage>
        <taxon>unclassified sequences</taxon>
        <taxon>metagenomes</taxon>
        <taxon>ecological metagenomes</taxon>
    </lineage>
</organism>
<reference evidence="1" key="1">
    <citation type="submission" date="2019-08" db="EMBL/GenBank/DDBJ databases">
        <authorList>
            <person name="Kucharzyk K."/>
            <person name="Murdoch R.W."/>
            <person name="Higgins S."/>
            <person name="Loffler F."/>
        </authorList>
    </citation>
    <scope>NUCLEOTIDE SEQUENCE</scope>
</reference>
<dbReference type="EMBL" id="VSSQ01074454">
    <property type="protein sequence ID" value="MPN25320.1"/>
    <property type="molecule type" value="Genomic_DNA"/>
</dbReference>